<keyword evidence="3" id="KW-1185">Reference proteome</keyword>
<feature type="compositionally biased region" description="Basic residues" evidence="1">
    <location>
        <begin position="1"/>
        <end position="11"/>
    </location>
</feature>
<evidence type="ECO:0000313" key="3">
    <source>
        <dbReference type="Proteomes" id="UP001055115"/>
    </source>
</evidence>
<comment type="caution">
    <text evidence="2">The sequence shown here is derived from an EMBL/GenBank/DDBJ whole genome shotgun (WGS) entry which is preliminary data.</text>
</comment>
<evidence type="ECO:0000313" key="2">
    <source>
        <dbReference type="EMBL" id="GKT50652.1"/>
    </source>
</evidence>
<sequence length="311" mass="34577">MGSRSSGKRPSPKPTMTTSLNRVQGNARVQKTSASAATKKKSASKAAPKAETQTKNGEEAKKPTTFHPFGTKLPRELMALIVEEAADYGPAIAYGHCKAHKGDPKNLVLRTGREGGKSKFKELVSLAKALPNFQTIIERRFGRPLDENLSNDPRLGIRKEKDLMVFMFDKASHSFIDWLSRSQRKTNRATLARGIRNVGVRYNHACCKTFTCFVCGSCLKSRFGMFNCAWDLGLFCQSLSHVDNIFILVPLGSSDVVGTSLNKHEKLMKTLIAAQSINKHYIPHIVGADARRRVRFRVLVSSRWKDATLNI</sequence>
<accession>A0AA37PEF6</accession>
<feature type="region of interest" description="Disordered" evidence="1">
    <location>
        <begin position="1"/>
        <end position="69"/>
    </location>
</feature>
<dbReference type="Proteomes" id="UP001055115">
    <property type="component" value="Unassembled WGS sequence"/>
</dbReference>
<dbReference type="EMBL" id="BQXU01000039">
    <property type="protein sequence ID" value="GKT50652.1"/>
    <property type="molecule type" value="Genomic_DNA"/>
</dbReference>
<proteinExistence type="predicted"/>
<reference evidence="2 3" key="1">
    <citation type="submission" date="2022-03" db="EMBL/GenBank/DDBJ databases">
        <title>Genome data of Colletotrichum spp.</title>
        <authorList>
            <person name="Utami Y.D."/>
            <person name="Hiruma K."/>
        </authorList>
    </citation>
    <scope>NUCLEOTIDE SEQUENCE [LARGE SCALE GENOMIC DNA]</scope>
    <source>
        <strain evidence="2 3">MAFF 239500</strain>
    </source>
</reference>
<dbReference type="AlphaFoldDB" id="A0AA37PEF6"/>
<name>A0AA37PEF6_9PEZI</name>
<feature type="compositionally biased region" description="Polar residues" evidence="1">
    <location>
        <begin position="15"/>
        <end position="30"/>
    </location>
</feature>
<dbReference type="RefSeq" id="XP_049133002.1">
    <property type="nucleotide sequence ID" value="XM_049277045.1"/>
</dbReference>
<protein>
    <submittedName>
        <fullName evidence="2">Uncharacterized protein</fullName>
    </submittedName>
</protein>
<evidence type="ECO:0000256" key="1">
    <source>
        <dbReference type="SAM" id="MobiDB-lite"/>
    </source>
</evidence>
<gene>
    <name evidence="2" type="ORF">ColSpa_10833</name>
</gene>
<organism evidence="2 3">
    <name type="scientific">Colletotrichum spaethianum</name>
    <dbReference type="NCBI Taxonomy" id="700344"/>
    <lineage>
        <taxon>Eukaryota</taxon>
        <taxon>Fungi</taxon>
        <taxon>Dikarya</taxon>
        <taxon>Ascomycota</taxon>
        <taxon>Pezizomycotina</taxon>
        <taxon>Sordariomycetes</taxon>
        <taxon>Hypocreomycetidae</taxon>
        <taxon>Glomerellales</taxon>
        <taxon>Glomerellaceae</taxon>
        <taxon>Colletotrichum</taxon>
        <taxon>Colletotrichum spaethianum species complex</taxon>
    </lineage>
</organism>
<dbReference type="GeneID" id="73331635"/>